<sequence>MTGTVLYDYWRSSASYRVRIALNLAGIAYRAVPVDLVRGEHKTPEHLARNPQGLVPVLKIDGQRFTQSLAILDYLDTTRAMGLLPEEPAERAREMALAHAIAVDIHPVCNLQVVSYAVEITGGRDGVREDWMRRFIRPGLLAFEDMLSGWEQSPWCCGTRPGLADICLLPQLYNARRWGVDISDMPRVLSVEAAASDHPAFASAHPDAVRPAG</sequence>
<dbReference type="EMBL" id="FNVD01000021">
    <property type="protein sequence ID" value="SEG26254.1"/>
    <property type="molecule type" value="Genomic_DNA"/>
</dbReference>
<name>A0A1H5YQI4_9RHOB</name>
<reference evidence="5" key="1">
    <citation type="submission" date="2016-10" db="EMBL/GenBank/DDBJ databases">
        <authorList>
            <person name="Varghese N."/>
            <person name="Submissions S."/>
        </authorList>
    </citation>
    <scope>NUCLEOTIDE SEQUENCE [LARGE SCALE GENOMIC DNA]</scope>
    <source>
        <strain evidence="5">DSM 23413</strain>
    </source>
</reference>
<dbReference type="InterPro" id="IPR034333">
    <property type="entry name" value="GST_Zeta_N"/>
</dbReference>
<evidence type="ECO:0000313" key="4">
    <source>
        <dbReference type="EMBL" id="SEG26254.1"/>
    </source>
</evidence>
<feature type="domain" description="GST C-terminal" evidence="3">
    <location>
        <begin position="87"/>
        <end position="213"/>
    </location>
</feature>
<dbReference type="CDD" id="cd03191">
    <property type="entry name" value="GST_C_Zeta"/>
    <property type="match status" value="1"/>
</dbReference>
<dbReference type="Gene3D" id="1.20.1050.10">
    <property type="match status" value="1"/>
</dbReference>
<feature type="domain" description="GST N-terminal" evidence="2">
    <location>
        <begin position="2"/>
        <end position="83"/>
    </location>
</feature>
<dbReference type="InterPro" id="IPR036249">
    <property type="entry name" value="Thioredoxin-like_sf"/>
</dbReference>
<dbReference type="Proteomes" id="UP000236742">
    <property type="component" value="Unassembled WGS sequence"/>
</dbReference>
<dbReference type="SUPFAM" id="SSF47616">
    <property type="entry name" value="GST C-terminal domain-like"/>
    <property type="match status" value="1"/>
</dbReference>
<dbReference type="PROSITE" id="PS50404">
    <property type="entry name" value="GST_NTER"/>
    <property type="match status" value="1"/>
</dbReference>
<proteinExistence type="inferred from homology"/>
<evidence type="ECO:0000313" key="5">
    <source>
        <dbReference type="Proteomes" id="UP000236742"/>
    </source>
</evidence>
<dbReference type="InterPro" id="IPR040079">
    <property type="entry name" value="Glutathione_S-Trfase"/>
</dbReference>
<dbReference type="GO" id="GO:0016034">
    <property type="term" value="F:maleylacetoacetate isomerase activity"/>
    <property type="evidence" value="ECO:0007669"/>
    <property type="project" value="TreeGrafter"/>
</dbReference>
<dbReference type="InterPro" id="IPR005955">
    <property type="entry name" value="GST_Zeta"/>
</dbReference>
<dbReference type="GO" id="GO:0005737">
    <property type="term" value="C:cytoplasm"/>
    <property type="evidence" value="ECO:0007669"/>
    <property type="project" value="InterPro"/>
</dbReference>
<evidence type="ECO:0000256" key="1">
    <source>
        <dbReference type="ARBA" id="ARBA00010007"/>
    </source>
</evidence>
<dbReference type="Gene3D" id="3.40.30.10">
    <property type="entry name" value="Glutaredoxin"/>
    <property type="match status" value="1"/>
</dbReference>
<organism evidence="4 5">
    <name type="scientific">Jhaorihella thermophila</name>
    <dbReference type="NCBI Taxonomy" id="488547"/>
    <lineage>
        <taxon>Bacteria</taxon>
        <taxon>Pseudomonadati</taxon>
        <taxon>Pseudomonadota</taxon>
        <taxon>Alphaproteobacteria</taxon>
        <taxon>Rhodobacterales</taxon>
        <taxon>Paracoccaceae</taxon>
        <taxon>Jhaorihella</taxon>
    </lineage>
</organism>
<dbReference type="InterPro" id="IPR004045">
    <property type="entry name" value="Glutathione_S-Trfase_N"/>
</dbReference>
<protein>
    <submittedName>
        <fullName evidence="4">Maleylacetoacetate isomerase</fullName>
    </submittedName>
</protein>
<dbReference type="GO" id="GO:0004364">
    <property type="term" value="F:glutathione transferase activity"/>
    <property type="evidence" value="ECO:0007669"/>
    <property type="project" value="TreeGrafter"/>
</dbReference>
<evidence type="ECO:0000259" key="2">
    <source>
        <dbReference type="PROSITE" id="PS50404"/>
    </source>
</evidence>
<dbReference type="PROSITE" id="PS50405">
    <property type="entry name" value="GST_CTER"/>
    <property type="match status" value="1"/>
</dbReference>
<dbReference type="GO" id="GO:0006749">
    <property type="term" value="P:glutathione metabolic process"/>
    <property type="evidence" value="ECO:0007669"/>
    <property type="project" value="TreeGrafter"/>
</dbReference>
<dbReference type="NCBIfam" id="TIGR01262">
    <property type="entry name" value="maiA"/>
    <property type="match status" value="1"/>
</dbReference>
<dbReference type="PANTHER" id="PTHR42673:SF21">
    <property type="entry name" value="GLUTATHIONE S-TRANSFERASE YFCF"/>
    <property type="match status" value="1"/>
</dbReference>
<dbReference type="Pfam" id="PF02798">
    <property type="entry name" value="GST_N"/>
    <property type="match status" value="1"/>
</dbReference>
<dbReference type="InterPro" id="IPR034330">
    <property type="entry name" value="GST_Zeta_C"/>
</dbReference>
<comment type="similarity">
    <text evidence="1">Belongs to the GST superfamily. Zeta family.</text>
</comment>
<dbReference type="CDD" id="cd03042">
    <property type="entry name" value="GST_N_Zeta"/>
    <property type="match status" value="1"/>
</dbReference>
<dbReference type="AlphaFoldDB" id="A0A1H5YQI4"/>
<dbReference type="InterPro" id="IPR036282">
    <property type="entry name" value="Glutathione-S-Trfase_C_sf"/>
</dbReference>
<evidence type="ECO:0000259" key="3">
    <source>
        <dbReference type="PROSITE" id="PS50405"/>
    </source>
</evidence>
<dbReference type="PANTHER" id="PTHR42673">
    <property type="entry name" value="MALEYLACETOACETATE ISOMERASE"/>
    <property type="match status" value="1"/>
</dbReference>
<dbReference type="InterPro" id="IPR010987">
    <property type="entry name" value="Glutathione-S-Trfase_C-like"/>
</dbReference>
<gene>
    <name evidence="4" type="ORF">SAMN05421751_12130</name>
</gene>
<dbReference type="OrthoDB" id="509852at2"/>
<keyword evidence="5" id="KW-1185">Reference proteome</keyword>
<dbReference type="RefSeq" id="WP_104009134.1">
    <property type="nucleotide sequence ID" value="NZ_FNVD01000021.1"/>
</dbReference>
<dbReference type="SFLD" id="SFLDS00019">
    <property type="entry name" value="Glutathione_Transferase_(cytos"/>
    <property type="match status" value="1"/>
</dbReference>
<accession>A0A1H5YQI4</accession>
<dbReference type="SFLD" id="SFLDG00358">
    <property type="entry name" value="Main_(cytGST)"/>
    <property type="match status" value="1"/>
</dbReference>
<dbReference type="GO" id="GO:0006559">
    <property type="term" value="P:L-phenylalanine catabolic process"/>
    <property type="evidence" value="ECO:0007669"/>
    <property type="project" value="TreeGrafter"/>
</dbReference>
<dbReference type="SUPFAM" id="SSF52833">
    <property type="entry name" value="Thioredoxin-like"/>
    <property type="match status" value="1"/>
</dbReference>
<keyword evidence="4" id="KW-0413">Isomerase</keyword>